<organism evidence="2 3">
    <name type="scientific">Nothophoma quercina</name>
    <dbReference type="NCBI Taxonomy" id="749835"/>
    <lineage>
        <taxon>Eukaryota</taxon>
        <taxon>Fungi</taxon>
        <taxon>Dikarya</taxon>
        <taxon>Ascomycota</taxon>
        <taxon>Pezizomycotina</taxon>
        <taxon>Dothideomycetes</taxon>
        <taxon>Pleosporomycetidae</taxon>
        <taxon>Pleosporales</taxon>
        <taxon>Pleosporineae</taxon>
        <taxon>Didymellaceae</taxon>
        <taxon>Nothophoma</taxon>
    </lineage>
</organism>
<dbReference type="Pfam" id="PF08642">
    <property type="entry name" value="Rxt3"/>
    <property type="match status" value="1"/>
</dbReference>
<accession>A0ABR3R683</accession>
<feature type="compositionally biased region" description="Basic and acidic residues" evidence="1">
    <location>
        <begin position="1"/>
        <end position="12"/>
    </location>
</feature>
<proteinExistence type="predicted"/>
<evidence type="ECO:0000313" key="2">
    <source>
        <dbReference type="EMBL" id="KAL1599950.1"/>
    </source>
</evidence>
<comment type="caution">
    <text evidence="2">The sequence shown here is derived from an EMBL/GenBank/DDBJ whole genome shotgun (WGS) entry which is preliminary data.</text>
</comment>
<evidence type="ECO:0000256" key="1">
    <source>
        <dbReference type="SAM" id="MobiDB-lite"/>
    </source>
</evidence>
<feature type="region of interest" description="Disordered" evidence="1">
    <location>
        <begin position="1"/>
        <end position="75"/>
    </location>
</feature>
<dbReference type="EMBL" id="JAKIXB020000019">
    <property type="protein sequence ID" value="KAL1599950.1"/>
    <property type="molecule type" value="Genomic_DNA"/>
</dbReference>
<keyword evidence="3" id="KW-1185">Reference proteome</keyword>
<dbReference type="InterPro" id="IPR036609">
    <property type="entry name" value="LCCL_sf"/>
</dbReference>
<gene>
    <name evidence="2" type="ORF">SLS59_006023</name>
</gene>
<dbReference type="Proteomes" id="UP001521222">
    <property type="component" value="Unassembled WGS sequence"/>
</dbReference>
<evidence type="ECO:0000313" key="3">
    <source>
        <dbReference type="Proteomes" id="UP001521222"/>
    </source>
</evidence>
<dbReference type="Gene3D" id="2.170.130.20">
    <property type="entry name" value="LCCL-like domain"/>
    <property type="match status" value="1"/>
</dbReference>
<sequence length="277" mass="30782">MTGKDPGIKSEFGRMFSGLGGLGSTTPLRGSPLPYNGQDGQEPGEMMRRISSQQGRKPKRVKDESHVPNSSVDDQFGYASIPNRLPRFETNPINCTFTIRVPRFYLRPRQRQHIVLERHLWGARVYRDDSDPIAAAIHSGWIRGEWDDTVDVAMLDPRITAPNDPSDAEDTLNKIPIAPVTPPADMDLQIEILILPQLHEYTGSVEYGISSRQSKAHDGLSFMINKIRWVEEGIGSRGQERTAAALKRRLDASATLLALMSGGDDLQRANGMTKLHA</sequence>
<dbReference type="SUPFAM" id="SSF69848">
    <property type="entry name" value="LCCL domain"/>
    <property type="match status" value="1"/>
</dbReference>
<protein>
    <recommendedName>
        <fullName evidence="4">Rxt3-domain-containing protein</fullName>
    </recommendedName>
</protein>
<name>A0ABR3R683_9PLEO</name>
<dbReference type="InterPro" id="IPR013951">
    <property type="entry name" value="Rxt3"/>
</dbReference>
<reference evidence="2 3" key="1">
    <citation type="submission" date="2024-02" db="EMBL/GenBank/DDBJ databases">
        <title>De novo assembly and annotation of 12 fungi associated with fruit tree decline syndrome in Ontario, Canada.</title>
        <authorList>
            <person name="Sulman M."/>
            <person name="Ellouze W."/>
            <person name="Ilyukhin E."/>
        </authorList>
    </citation>
    <scope>NUCLEOTIDE SEQUENCE [LARGE SCALE GENOMIC DNA]</scope>
    <source>
        <strain evidence="2 3">M97-236</strain>
    </source>
</reference>
<evidence type="ECO:0008006" key="4">
    <source>
        <dbReference type="Google" id="ProtNLM"/>
    </source>
</evidence>